<evidence type="ECO:0000256" key="1">
    <source>
        <dbReference type="ARBA" id="ARBA00022737"/>
    </source>
</evidence>
<evidence type="ECO:0008006" key="5">
    <source>
        <dbReference type="Google" id="ProtNLM"/>
    </source>
</evidence>
<evidence type="ECO:0000313" key="3">
    <source>
        <dbReference type="EMBL" id="BBM39642.1"/>
    </source>
</evidence>
<keyword evidence="2" id="KW-0802">TPR repeat</keyword>
<dbReference type="AlphaFoldDB" id="A0A510JK14"/>
<evidence type="ECO:0000313" key="4">
    <source>
        <dbReference type="Proteomes" id="UP000321892"/>
    </source>
</evidence>
<gene>
    <name evidence="3" type="ORF">JCM16775_2374</name>
</gene>
<dbReference type="Gene3D" id="1.25.40.10">
    <property type="entry name" value="Tetratricopeptide repeat domain"/>
    <property type="match status" value="2"/>
</dbReference>
<accession>A0A510JK14</accession>
<keyword evidence="1" id="KW-0677">Repeat</keyword>
<dbReference type="OrthoDB" id="82242at2"/>
<proteinExistence type="predicted"/>
<keyword evidence="4" id="KW-1185">Reference proteome</keyword>
<name>A0A510JK14_9FUSO</name>
<dbReference type="PANTHER" id="PTHR45641:SF19">
    <property type="entry name" value="NEPHROCYSTIN-3"/>
    <property type="match status" value="1"/>
</dbReference>
<dbReference type="PANTHER" id="PTHR45641">
    <property type="entry name" value="TETRATRICOPEPTIDE REPEAT PROTEIN (AFU_ORTHOLOGUE AFUA_6G03870)"/>
    <property type="match status" value="1"/>
</dbReference>
<dbReference type="SUPFAM" id="SSF48452">
    <property type="entry name" value="TPR-like"/>
    <property type="match status" value="1"/>
</dbReference>
<dbReference type="InterPro" id="IPR011990">
    <property type="entry name" value="TPR-like_helical_dom_sf"/>
</dbReference>
<protein>
    <recommendedName>
        <fullName evidence="5">Tetratricopeptide repeat protein</fullName>
    </recommendedName>
</protein>
<dbReference type="Proteomes" id="UP000321892">
    <property type="component" value="Chromosome"/>
</dbReference>
<reference evidence="3 4" key="1">
    <citation type="submission" date="2019-07" db="EMBL/GenBank/DDBJ databases">
        <title>Complete Genome Sequence of Leptotrichia hofstadii Strain JCM16775.</title>
        <authorList>
            <person name="Watanabe S."/>
            <person name="Cui L."/>
        </authorList>
    </citation>
    <scope>NUCLEOTIDE SEQUENCE [LARGE SCALE GENOMIC DNA]</scope>
    <source>
        <strain evidence="3 4">JCM16775</strain>
    </source>
</reference>
<dbReference type="InterPro" id="IPR019734">
    <property type="entry name" value="TPR_rpt"/>
</dbReference>
<dbReference type="EMBL" id="AP019823">
    <property type="protein sequence ID" value="BBM39642.1"/>
    <property type="molecule type" value="Genomic_DNA"/>
</dbReference>
<dbReference type="Pfam" id="PF13374">
    <property type="entry name" value="TPR_10"/>
    <property type="match status" value="2"/>
</dbReference>
<dbReference type="SMART" id="SM00028">
    <property type="entry name" value="TPR"/>
    <property type="match status" value="4"/>
</dbReference>
<dbReference type="RefSeq" id="WP_026745105.1">
    <property type="nucleotide sequence ID" value="NZ_AP019823.1"/>
</dbReference>
<dbReference type="KEGG" id="lhf:JCM16775_2374"/>
<evidence type="ECO:0000256" key="2">
    <source>
        <dbReference type="ARBA" id="ARBA00022803"/>
    </source>
</evidence>
<sequence length="297" mass="34888">MTNKEKEIKEARIQELLLKREEYVNNGEIQKEIVVLRELKVLFRRVYGDESNENIRVLTELGNALKYVGKFEESLRLLSKVEKMVLKKYGENSLAFVTCSANLAEVYRIMKKCDKVEEKYFKAVKVYKKNNFRNGYVFSGICNNLGLFYEENERYQDSIKWQQKSLEILEKLENNQIQKAVILSNMVKPYVKLGEKKLAKSITDESLEILSNEAGENSNLYLNIINNLANVYFESNSYKKSLVLLEKCEEVCKNVLGTENENYKNILEKISIVRKEIEKHKMEQYVWKDQIVKKLKS</sequence>
<organism evidence="3 4">
    <name type="scientific">Leptotrichia hofstadii</name>
    <dbReference type="NCBI Taxonomy" id="157688"/>
    <lineage>
        <taxon>Bacteria</taxon>
        <taxon>Fusobacteriati</taxon>
        <taxon>Fusobacteriota</taxon>
        <taxon>Fusobacteriia</taxon>
        <taxon>Fusobacteriales</taxon>
        <taxon>Leptotrichiaceae</taxon>
        <taxon>Leptotrichia</taxon>
    </lineage>
</organism>